<dbReference type="Pfam" id="PF12796">
    <property type="entry name" value="Ank_2"/>
    <property type="match status" value="1"/>
</dbReference>
<dbReference type="Proteomes" id="UP000009049">
    <property type="component" value="Chromosome"/>
</dbReference>
<dbReference type="HOGENOM" id="CLU_000134_40_0_10"/>
<gene>
    <name evidence="4" type="ordered locus">RB2501_02570</name>
</gene>
<dbReference type="PROSITE" id="PS50297">
    <property type="entry name" value="ANK_REP_REGION"/>
    <property type="match status" value="1"/>
</dbReference>
<dbReference type="STRING" id="313596.RB2501_02570"/>
<keyword evidence="1" id="KW-0677">Repeat</keyword>
<dbReference type="InterPro" id="IPR002110">
    <property type="entry name" value="Ankyrin_rpt"/>
</dbReference>
<evidence type="ECO:0000256" key="1">
    <source>
        <dbReference type="ARBA" id="ARBA00022737"/>
    </source>
</evidence>
<dbReference type="PANTHER" id="PTHR24198:SF165">
    <property type="entry name" value="ANKYRIN REPEAT-CONTAINING PROTEIN-RELATED"/>
    <property type="match status" value="1"/>
</dbReference>
<evidence type="ECO:0000313" key="5">
    <source>
        <dbReference type="Proteomes" id="UP000009049"/>
    </source>
</evidence>
<proteinExistence type="predicted"/>
<feature type="repeat" description="ANK" evidence="3">
    <location>
        <begin position="51"/>
        <end position="83"/>
    </location>
</feature>
<dbReference type="EMBL" id="CP001712">
    <property type="protein sequence ID" value="EAR14272.1"/>
    <property type="molecule type" value="Genomic_DNA"/>
</dbReference>
<sequence length="110" mass="11893">MSNSLAPTDPVPETELAVSGLTPFCKAIMNGDAATVEKMIQLGEDVNRKSLGKTPVIFAARYNQPEILKMLLENGADPTIRCDKGHSAMKYAELSNATEAMQVLRQAKKA</sequence>
<dbReference type="AlphaFoldDB" id="A4CPF1"/>
<feature type="repeat" description="ANK" evidence="3">
    <location>
        <begin position="19"/>
        <end position="51"/>
    </location>
</feature>
<evidence type="ECO:0000256" key="2">
    <source>
        <dbReference type="ARBA" id="ARBA00023043"/>
    </source>
</evidence>
<dbReference type="SUPFAM" id="SSF48403">
    <property type="entry name" value="Ankyrin repeat"/>
    <property type="match status" value="1"/>
</dbReference>
<dbReference type="SMART" id="SM00248">
    <property type="entry name" value="ANK"/>
    <property type="match status" value="2"/>
</dbReference>
<dbReference type="KEGG" id="rbi:RB2501_02570"/>
<reference evidence="4 5" key="1">
    <citation type="journal article" date="2009" name="J. Bacteriol.">
        <title>Complete genome sequence of Robiginitalea biformata HTCC2501.</title>
        <authorList>
            <person name="Oh H.M."/>
            <person name="Giovannoni S.J."/>
            <person name="Lee K."/>
            <person name="Ferriera S."/>
            <person name="Johnson J."/>
            <person name="Cho J.C."/>
        </authorList>
    </citation>
    <scope>NUCLEOTIDE SEQUENCE [LARGE SCALE GENOMIC DNA]</scope>
    <source>
        <strain evidence="5">ATCC BAA-864 / HTCC2501 / KCTC 12146</strain>
    </source>
</reference>
<dbReference type="PANTHER" id="PTHR24198">
    <property type="entry name" value="ANKYRIN REPEAT AND PROTEIN KINASE DOMAIN-CONTAINING PROTEIN"/>
    <property type="match status" value="1"/>
</dbReference>
<name>A4CPF1_ROBBH</name>
<evidence type="ECO:0000256" key="3">
    <source>
        <dbReference type="PROSITE-ProRule" id="PRU00023"/>
    </source>
</evidence>
<dbReference type="eggNOG" id="COG0666">
    <property type="taxonomic scope" value="Bacteria"/>
</dbReference>
<dbReference type="Gene3D" id="1.25.40.20">
    <property type="entry name" value="Ankyrin repeat-containing domain"/>
    <property type="match status" value="1"/>
</dbReference>
<protein>
    <submittedName>
        <fullName evidence="4">Uncharacterized protein</fullName>
    </submittedName>
</protein>
<evidence type="ECO:0000313" key="4">
    <source>
        <dbReference type="EMBL" id="EAR14272.1"/>
    </source>
</evidence>
<keyword evidence="2 3" id="KW-0040">ANK repeat</keyword>
<dbReference type="InterPro" id="IPR036770">
    <property type="entry name" value="Ankyrin_rpt-contain_sf"/>
</dbReference>
<dbReference type="PROSITE" id="PS50088">
    <property type="entry name" value="ANK_REPEAT"/>
    <property type="match status" value="2"/>
</dbReference>
<accession>A4CPF1</accession>
<organism evidence="4 5">
    <name type="scientific">Robiginitalea biformata (strain ATCC BAA-864 / DSM 15991 / KCTC 12146 / HTCC2501)</name>
    <dbReference type="NCBI Taxonomy" id="313596"/>
    <lineage>
        <taxon>Bacteria</taxon>
        <taxon>Pseudomonadati</taxon>
        <taxon>Bacteroidota</taxon>
        <taxon>Flavobacteriia</taxon>
        <taxon>Flavobacteriales</taxon>
        <taxon>Flavobacteriaceae</taxon>
        <taxon>Robiginitalea</taxon>
    </lineage>
</organism>
<keyword evidence="5" id="KW-1185">Reference proteome</keyword>